<dbReference type="CDD" id="cd03255">
    <property type="entry name" value="ABC_MJ0796_LolCDE_FtsE"/>
    <property type="match status" value="1"/>
</dbReference>
<dbReference type="Proteomes" id="UP000316426">
    <property type="component" value="Chromosome"/>
</dbReference>
<dbReference type="InterPro" id="IPR017911">
    <property type="entry name" value="MacB-like_ATP-bd"/>
</dbReference>
<evidence type="ECO:0000313" key="6">
    <source>
        <dbReference type="EMBL" id="QDV75787.1"/>
    </source>
</evidence>
<protein>
    <submittedName>
        <fullName evidence="6">Lipoprotein-releasing system ATP-binding protein LolD</fullName>
        <ecNumber evidence="6">3.6.3.-</ecNumber>
    </submittedName>
</protein>
<evidence type="ECO:0000256" key="2">
    <source>
        <dbReference type="ARBA" id="ARBA00022448"/>
    </source>
</evidence>
<evidence type="ECO:0000256" key="1">
    <source>
        <dbReference type="ARBA" id="ARBA00005417"/>
    </source>
</evidence>
<dbReference type="InterPro" id="IPR015854">
    <property type="entry name" value="ABC_transpr_LolD-like"/>
</dbReference>
<dbReference type="InterPro" id="IPR003439">
    <property type="entry name" value="ABC_transporter-like_ATP-bd"/>
</dbReference>
<dbReference type="PANTHER" id="PTHR24220">
    <property type="entry name" value="IMPORT ATP-BINDING PROTEIN"/>
    <property type="match status" value="1"/>
</dbReference>
<dbReference type="Gene3D" id="3.40.50.300">
    <property type="entry name" value="P-loop containing nucleotide triphosphate hydrolases"/>
    <property type="match status" value="1"/>
</dbReference>
<comment type="similarity">
    <text evidence="1">Belongs to the ABC transporter superfamily.</text>
</comment>
<keyword evidence="6" id="KW-0378">Hydrolase</keyword>
<dbReference type="InterPro" id="IPR017871">
    <property type="entry name" value="ABC_transporter-like_CS"/>
</dbReference>
<proteinExistence type="inferred from homology"/>
<evidence type="ECO:0000259" key="5">
    <source>
        <dbReference type="PROSITE" id="PS50893"/>
    </source>
</evidence>
<evidence type="ECO:0000256" key="4">
    <source>
        <dbReference type="ARBA" id="ARBA00022840"/>
    </source>
</evidence>
<dbReference type="EC" id="3.6.3.-" evidence="6"/>
<organism evidence="6 7">
    <name type="scientific">Botrimarina mediterranea</name>
    <dbReference type="NCBI Taxonomy" id="2528022"/>
    <lineage>
        <taxon>Bacteria</taxon>
        <taxon>Pseudomonadati</taxon>
        <taxon>Planctomycetota</taxon>
        <taxon>Planctomycetia</taxon>
        <taxon>Pirellulales</taxon>
        <taxon>Lacipirellulaceae</taxon>
        <taxon>Botrimarina</taxon>
    </lineage>
</organism>
<keyword evidence="7" id="KW-1185">Reference proteome</keyword>
<gene>
    <name evidence="6" type="primary">lolD_4</name>
    <name evidence="6" type="ORF">Spa11_40090</name>
</gene>
<dbReference type="KEGG" id="bmei:Spa11_40090"/>
<sequence length="223" mass="23675">MPDLVVHHLSKSYPTPAEPLVVLDGVELELSRGESLAVVGPSGSGKSTLLAILGALDEPTSGSVQIGGVDPFSLSERQQARFRAKSIGFVFQDHYLLPQCTVLENVLAPLLSDGKATSEDADRAAELLRRVGLGERLTHRPAQLSGGERQRAAIARALVRDPLLLLADEPTGALDGRNADAVADVLLSIQSEREGMLIAATHSPEFAARMGRTARLCEGQLLS</sequence>
<keyword evidence="3" id="KW-0547">Nucleotide-binding</keyword>
<dbReference type="PANTHER" id="PTHR24220:SF689">
    <property type="entry name" value="LIPOPROTEIN-RELEASING SYSTEM ATP-BINDING PROTEIN LOLD"/>
    <property type="match status" value="1"/>
</dbReference>
<dbReference type="GO" id="GO:0005524">
    <property type="term" value="F:ATP binding"/>
    <property type="evidence" value="ECO:0007669"/>
    <property type="project" value="UniProtKB-KW"/>
</dbReference>
<dbReference type="InterPro" id="IPR003593">
    <property type="entry name" value="AAA+_ATPase"/>
</dbReference>
<feature type="domain" description="ABC transporter" evidence="5">
    <location>
        <begin position="4"/>
        <end position="222"/>
    </location>
</feature>
<dbReference type="PROSITE" id="PS00211">
    <property type="entry name" value="ABC_TRANSPORTER_1"/>
    <property type="match status" value="1"/>
</dbReference>
<keyword evidence="6" id="KW-0449">Lipoprotein</keyword>
<name>A0A518KDD0_9BACT</name>
<evidence type="ECO:0000313" key="7">
    <source>
        <dbReference type="Proteomes" id="UP000316426"/>
    </source>
</evidence>
<dbReference type="GO" id="GO:0005886">
    <property type="term" value="C:plasma membrane"/>
    <property type="evidence" value="ECO:0007669"/>
    <property type="project" value="TreeGrafter"/>
</dbReference>
<dbReference type="GO" id="GO:0022857">
    <property type="term" value="F:transmembrane transporter activity"/>
    <property type="evidence" value="ECO:0007669"/>
    <property type="project" value="TreeGrafter"/>
</dbReference>
<dbReference type="SMART" id="SM00382">
    <property type="entry name" value="AAA"/>
    <property type="match status" value="1"/>
</dbReference>
<dbReference type="RefSeq" id="WP_145115727.1">
    <property type="nucleotide sequence ID" value="NZ_CP036349.1"/>
</dbReference>
<dbReference type="GO" id="GO:0016887">
    <property type="term" value="F:ATP hydrolysis activity"/>
    <property type="evidence" value="ECO:0007669"/>
    <property type="project" value="InterPro"/>
</dbReference>
<dbReference type="AlphaFoldDB" id="A0A518KDD0"/>
<reference evidence="6 7" key="1">
    <citation type="submission" date="2019-02" db="EMBL/GenBank/DDBJ databases">
        <title>Deep-cultivation of Planctomycetes and their phenomic and genomic characterization uncovers novel biology.</title>
        <authorList>
            <person name="Wiegand S."/>
            <person name="Jogler M."/>
            <person name="Boedeker C."/>
            <person name="Pinto D."/>
            <person name="Vollmers J."/>
            <person name="Rivas-Marin E."/>
            <person name="Kohn T."/>
            <person name="Peeters S.H."/>
            <person name="Heuer A."/>
            <person name="Rast P."/>
            <person name="Oberbeckmann S."/>
            <person name="Bunk B."/>
            <person name="Jeske O."/>
            <person name="Meyerdierks A."/>
            <person name="Storesund J.E."/>
            <person name="Kallscheuer N."/>
            <person name="Luecker S."/>
            <person name="Lage O.M."/>
            <person name="Pohl T."/>
            <person name="Merkel B.J."/>
            <person name="Hornburger P."/>
            <person name="Mueller R.-W."/>
            <person name="Bruemmer F."/>
            <person name="Labrenz M."/>
            <person name="Spormann A.M."/>
            <person name="Op den Camp H."/>
            <person name="Overmann J."/>
            <person name="Amann R."/>
            <person name="Jetten M.S.M."/>
            <person name="Mascher T."/>
            <person name="Medema M.H."/>
            <person name="Devos D.P."/>
            <person name="Kaster A.-K."/>
            <person name="Ovreas L."/>
            <person name="Rohde M."/>
            <person name="Galperin M.Y."/>
            <person name="Jogler C."/>
        </authorList>
    </citation>
    <scope>NUCLEOTIDE SEQUENCE [LARGE SCALE GENOMIC DNA]</scope>
    <source>
        <strain evidence="6 7">Spa11</strain>
    </source>
</reference>
<dbReference type="SUPFAM" id="SSF52540">
    <property type="entry name" value="P-loop containing nucleoside triphosphate hydrolases"/>
    <property type="match status" value="1"/>
</dbReference>
<dbReference type="PROSITE" id="PS50893">
    <property type="entry name" value="ABC_TRANSPORTER_2"/>
    <property type="match status" value="1"/>
</dbReference>
<dbReference type="Pfam" id="PF00005">
    <property type="entry name" value="ABC_tran"/>
    <property type="match status" value="1"/>
</dbReference>
<dbReference type="InterPro" id="IPR027417">
    <property type="entry name" value="P-loop_NTPase"/>
</dbReference>
<dbReference type="EMBL" id="CP036349">
    <property type="protein sequence ID" value="QDV75787.1"/>
    <property type="molecule type" value="Genomic_DNA"/>
</dbReference>
<evidence type="ECO:0000256" key="3">
    <source>
        <dbReference type="ARBA" id="ARBA00022741"/>
    </source>
</evidence>
<keyword evidence="4 6" id="KW-0067">ATP-binding</keyword>
<accession>A0A518KDD0</accession>
<keyword evidence="2" id="KW-0813">Transport</keyword>